<keyword evidence="2 5" id="KW-0812">Transmembrane</keyword>
<feature type="transmembrane region" description="Helical" evidence="5">
    <location>
        <begin position="23"/>
        <end position="43"/>
    </location>
</feature>
<dbReference type="Proteomes" id="UP001194696">
    <property type="component" value="Unassembled WGS sequence"/>
</dbReference>
<keyword evidence="3 5" id="KW-1133">Transmembrane helix</keyword>
<feature type="non-terminal residue" evidence="6">
    <location>
        <position position="1"/>
    </location>
</feature>
<dbReference type="Pfam" id="PF04479">
    <property type="entry name" value="RTA1"/>
    <property type="match status" value="1"/>
</dbReference>
<protein>
    <submittedName>
        <fullName evidence="6">Uncharacterized protein</fullName>
    </submittedName>
</protein>
<reference evidence="6 7" key="1">
    <citation type="journal article" date="2020" name="Fungal Divers.">
        <title>Resolving the Mortierellaceae phylogeny through synthesis of multi-gene phylogenetics and phylogenomics.</title>
        <authorList>
            <person name="Vandepol N."/>
            <person name="Liber J."/>
            <person name="Desiro A."/>
            <person name="Na H."/>
            <person name="Kennedy M."/>
            <person name="Barry K."/>
            <person name="Grigoriev I.V."/>
            <person name="Miller A.N."/>
            <person name="O'Donnell K."/>
            <person name="Stajich J.E."/>
            <person name="Bonito G."/>
        </authorList>
    </citation>
    <scope>NUCLEOTIDE SEQUENCE [LARGE SCALE GENOMIC DNA]</scope>
    <source>
        <strain evidence="6 7">AD045</strain>
    </source>
</reference>
<dbReference type="PANTHER" id="PTHR31465:SF1">
    <property type="entry name" value="PROTEIN RTA1-RELATED"/>
    <property type="match status" value="1"/>
</dbReference>
<dbReference type="PANTHER" id="PTHR31465">
    <property type="entry name" value="PROTEIN RTA1-RELATED"/>
    <property type="match status" value="1"/>
</dbReference>
<comment type="caution">
    <text evidence="6">The sequence shown here is derived from an EMBL/GenBank/DDBJ whole genome shotgun (WGS) entry which is preliminary data.</text>
</comment>
<evidence type="ECO:0000313" key="7">
    <source>
        <dbReference type="Proteomes" id="UP001194696"/>
    </source>
</evidence>
<evidence type="ECO:0000256" key="4">
    <source>
        <dbReference type="ARBA" id="ARBA00023136"/>
    </source>
</evidence>
<dbReference type="EMBL" id="JAAAIM010002442">
    <property type="protein sequence ID" value="KAG0272639.1"/>
    <property type="molecule type" value="Genomic_DNA"/>
</dbReference>
<evidence type="ECO:0000256" key="2">
    <source>
        <dbReference type="ARBA" id="ARBA00022692"/>
    </source>
</evidence>
<gene>
    <name evidence="6" type="ORF">BGZ96_005245</name>
</gene>
<keyword evidence="7" id="KW-1185">Reference proteome</keyword>
<evidence type="ECO:0000256" key="1">
    <source>
        <dbReference type="ARBA" id="ARBA00004141"/>
    </source>
</evidence>
<evidence type="ECO:0000313" key="6">
    <source>
        <dbReference type="EMBL" id="KAG0272639.1"/>
    </source>
</evidence>
<proteinExistence type="predicted"/>
<sequence length="93" mass="10266">IRSVYRVIEFAQGHDGYLISHEVFMFILDAVPLILAIGVWAVFWPTVLIDRIAVQTQGETQMHSMGADSAQLFSAVSNQPNASNKSYQGLINA</sequence>
<accession>A0ABQ7JHH1</accession>
<keyword evidence="4 5" id="KW-0472">Membrane</keyword>
<name>A0ABQ7JHH1_9FUNG</name>
<comment type="subcellular location">
    <subcellularLocation>
        <location evidence="1">Membrane</location>
        <topology evidence="1">Multi-pass membrane protein</topology>
    </subcellularLocation>
</comment>
<evidence type="ECO:0000256" key="5">
    <source>
        <dbReference type="SAM" id="Phobius"/>
    </source>
</evidence>
<dbReference type="InterPro" id="IPR007568">
    <property type="entry name" value="RTA1"/>
</dbReference>
<organism evidence="6 7">
    <name type="scientific">Linnemannia gamsii</name>
    <dbReference type="NCBI Taxonomy" id="64522"/>
    <lineage>
        <taxon>Eukaryota</taxon>
        <taxon>Fungi</taxon>
        <taxon>Fungi incertae sedis</taxon>
        <taxon>Mucoromycota</taxon>
        <taxon>Mortierellomycotina</taxon>
        <taxon>Mortierellomycetes</taxon>
        <taxon>Mortierellales</taxon>
        <taxon>Mortierellaceae</taxon>
        <taxon>Linnemannia</taxon>
    </lineage>
</organism>
<evidence type="ECO:0000256" key="3">
    <source>
        <dbReference type="ARBA" id="ARBA00022989"/>
    </source>
</evidence>